<evidence type="ECO:0000256" key="3">
    <source>
        <dbReference type="ARBA" id="ARBA00022857"/>
    </source>
</evidence>
<evidence type="ECO:0000256" key="7">
    <source>
        <dbReference type="ARBA" id="ARBA00048616"/>
    </source>
</evidence>
<dbReference type="InterPro" id="IPR001093">
    <property type="entry name" value="IMP_DH_GMPRt"/>
</dbReference>
<gene>
    <name evidence="10" type="ORF">GSTENG00001185001</name>
</gene>
<dbReference type="GO" id="GO:0003920">
    <property type="term" value="F:GMP reductase activity"/>
    <property type="evidence" value="ECO:0007669"/>
    <property type="project" value="UniProtKB-EC"/>
</dbReference>
<dbReference type="EC" id="1.7.1.7" evidence="1"/>
<evidence type="ECO:0000256" key="1">
    <source>
        <dbReference type="ARBA" id="ARBA00012678"/>
    </source>
</evidence>
<feature type="domain" description="IMP dehydrogenase/GMP reductase" evidence="9">
    <location>
        <begin position="76"/>
        <end position="117"/>
    </location>
</feature>
<reference evidence="10" key="1">
    <citation type="journal article" date="2004" name="Nature">
        <title>Genome duplication in the teleost fish Tetraodon nigroviridis reveals the early vertebrate proto-karyotype.</title>
        <authorList>
            <person name="Jaillon O."/>
            <person name="Aury J.-M."/>
            <person name="Brunet F."/>
            <person name="Petit J.-L."/>
            <person name="Stange-Thomann N."/>
            <person name="Mauceli E."/>
            <person name="Bouneau L."/>
            <person name="Fischer C."/>
            <person name="Ozouf-Costaz C."/>
            <person name="Bernot A."/>
            <person name="Nicaud S."/>
            <person name="Jaffe D."/>
            <person name="Fisher S."/>
            <person name="Lutfalla G."/>
            <person name="Dossat C."/>
            <person name="Segurens B."/>
            <person name="Dasilva C."/>
            <person name="Salanoubat M."/>
            <person name="Levy M."/>
            <person name="Boudet N."/>
            <person name="Castellano S."/>
            <person name="Anthouard V."/>
            <person name="Jubin C."/>
            <person name="Castelli V."/>
            <person name="Katinka M."/>
            <person name="Vacherie B."/>
            <person name="Biemont C."/>
            <person name="Skalli Z."/>
            <person name="Cattolico L."/>
            <person name="Poulain J."/>
            <person name="De Berardinis V."/>
            <person name="Cruaud C."/>
            <person name="Duprat S."/>
            <person name="Brottier P."/>
            <person name="Coutanceau J.-P."/>
            <person name="Gouzy J."/>
            <person name="Parra G."/>
            <person name="Lardier G."/>
            <person name="Chapple C."/>
            <person name="McKernan K.J."/>
            <person name="McEwan P."/>
            <person name="Bosak S."/>
            <person name="Kellis M."/>
            <person name="Volff J.-N."/>
            <person name="Guigo R."/>
            <person name="Zody M.C."/>
            <person name="Mesirov J."/>
            <person name="Lindblad-Toh K."/>
            <person name="Birren B."/>
            <person name="Nusbaum C."/>
            <person name="Kahn D."/>
            <person name="Robinson-Rechavi M."/>
            <person name="Laudet V."/>
            <person name="Schachter V."/>
            <person name="Quetier F."/>
            <person name="Saurin W."/>
            <person name="Scarpelli C."/>
            <person name="Wincker P."/>
            <person name="Lander E.S."/>
            <person name="Weissenbach J."/>
            <person name="Roest Crollius H."/>
        </authorList>
    </citation>
    <scope>NUCLEOTIDE SEQUENCE [LARGE SCALE GENOMIC DNA]</scope>
</reference>
<dbReference type="SUPFAM" id="SSF51412">
    <property type="entry name" value="Inosine monophosphate dehydrogenase (IMPDH)"/>
    <property type="match status" value="1"/>
</dbReference>
<feature type="compositionally biased region" description="Basic residues" evidence="8">
    <location>
        <begin position="243"/>
        <end position="258"/>
    </location>
</feature>
<comment type="caution">
    <text evidence="10">The sequence shown here is derived from an EMBL/GenBank/DDBJ whole genome shotgun (WGS) entry which is preliminary data.</text>
</comment>
<proteinExistence type="predicted"/>
<dbReference type="AlphaFoldDB" id="Q4TGB6"/>
<name>Q4TGB6_TETNG</name>
<reference evidence="10" key="2">
    <citation type="submission" date="2004-02" db="EMBL/GenBank/DDBJ databases">
        <authorList>
            <consortium name="Genoscope"/>
            <consortium name="Whitehead Institute Centre for Genome Research"/>
        </authorList>
    </citation>
    <scope>NUCLEOTIDE SEQUENCE</scope>
</reference>
<feature type="compositionally biased region" description="Gly residues" evidence="8">
    <location>
        <begin position="189"/>
        <end position="203"/>
    </location>
</feature>
<accession>Q4TGB6</accession>
<evidence type="ECO:0000313" key="10">
    <source>
        <dbReference type="EMBL" id="CAF88066.1"/>
    </source>
</evidence>
<comment type="function">
    <text evidence="6">Catalyzes the irreversible NADPH-dependent deamination of GMP to IMP. It functions in the conversion of nucleobase, nucleoside and nucleotide derivatives of G to A nucleotides, and in maintaining the intracellular balance of A and G nucleotides.</text>
</comment>
<dbReference type="PANTHER" id="PTHR43170:SF5">
    <property type="entry name" value="GMP REDUCTASE"/>
    <property type="match status" value="1"/>
</dbReference>
<feature type="region of interest" description="Disordered" evidence="8">
    <location>
        <begin position="173"/>
        <end position="258"/>
    </location>
</feature>
<dbReference type="SMART" id="SM01240">
    <property type="entry name" value="IMPDH"/>
    <property type="match status" value="1"/>
</dbReference>
<dbReference type="PROSITE" id="PS00487">
    <property type="entry name" value="IMP_DH_GMP_RED"/>
    <property type="match status" value="1"/>
</dbReference>
<dbReference type="InterPro" id="IPR050139">
    <property type="entry name" value="GMP_reductase"/>
</dbReference>
<dbReference type="PANTHER" id="PTHR43170">
    <property type="entry name" value="GMP REDUCTASE"/>
    <property type="match status" value="1"/>
</dbReference>
<dbReference type="OrthoDB" id="418595at2759"/>
<keyword evidence="4" id="KW-0560">Oxidoreductase</keyword>
<comment type="catalytic activity">
    <reaction evidence="7">
        <text>IMP + NH4(+) + NADP(+) = GMP + NADPH + 2 H(+)</text>
        <dbReference type="Rhea" id="RHEA:17185"/>
        <dbReference type="ChEBI" id="CHEBI:15378"/>
        <dbReference type="ChEBI" id="CHEBI:28938"/>
        <dbReference type="ChEBI" id="CHEBI:57783"/>
        <dbReference type="ChEBI" id="CHEBI:58053"/>
        <dbReference type="ChEBI" id="CHEBI:58115"/>
        <dbReference type="ChEBI" id="CHEBI:58349"/>
        <dbReference type="EC" id="1.7.1.7"/>
    </reaction>
</comment>
<evidence type="ECO:0000256" key="4">
    <source>
        <dbReference type="ARBA" id="ARBA00023002"/>
    </source>
</evidence>
<evidence type="ECO:0000256" key="2">
    <source>
        <dbReference type="ARBA" id="ARBA00015800"/>
    </source>
</evidence>
<evidence type="ECO:0000256" key="8">
    <source>
        <dbReference type="SAM" id="MobiDB-lite"/>
    </source>
</evidence>
<sequence>RGFSTGTGETDFERISAILAAVPELQYICVDVANGYSEHFVHFVKDVREKFPSHTIMVGPLPPRPRQPALLHRRISVCQAGNVVTGEMVEELILAGADIIKVGIGPGSVCTTRKKTGDGGCTCPGDVSKAFGAGADFVMLGGMLAGHSESGGDIIEKSGKKYKLFLRNELRHGHEEARGGRGRVQSVGGQDGGGPLQRAGGGHDTGRAGRRPLHLHLRRGGKTEGAEPQDHLHQGHPAAQHSLRQRRLSLQRGEKRKK</sequence>
<dbReference type="Gene3D" id="3.20.20.70">
    <property type="entry name" value="Aldolase class I"/>
    <property type="match status" value="2"/>
</dbReference>
<dbReference type="InterPro" id="IPR013785">
    <property type="entry name" value="Aldolase_TIM"/>
</dbReference>
<dbReference type="EMBL" id="CAAE01003807">
    <property type="protein sequence ID" value="CAF88066.1"/>
    <property type="molecule type" value="Genomic_DNA"/>
</dbReference>
<feature type="non-terminal residue" evidence="10">
    <location>
        <position position="258"/>
    </location>
</feature>
<feature type="compositionally biased region" description="Basic residues" evidence="8">
    <location>
        <begin position="208"/>
        <end position="220"/>
    </location>
</feature>
<feature type="compositionally biased region" description="Basic and acidic residues" evidence="8">
    <location>
        <begin position="221"/>
        <end position="233"/>
    </location>
</feature>
<protein>
    <recommendedName>
        <fullName evidence="2">GMP reductase</fullName>
        <ecNumber evidence="1">1.7.1.7</ecNumber>
    </recommendedName>
    <alternativeName>
        <fullName evidence="5">Guanosine 5'-monophosphate oxidoreductase</fullName>
    </alternativeName>
</protein>
<keyword evidence="3" id="KW-0521">NADP</keyword>
<evidence type="ECO:0000259" key="9">
    <source>
        <dbReference type="Pfam" id="PF00478"/>
    </source>
</evidence>
<dbReference type="KEGG" id="tng:GSTEN00001185G001"/>
<dbReference type="InterPro" id="IPR015875">
    <property type="entry name" value="IMP_DH/GMP_Rdtase_CS"/>
</dbReference>
<evidence type="ECO:0000256" key="6">
    <source>
        <dbReference type="ARBA" id="ARBA00037691"/>
    </source>
</evidence>
<organism evidence="10">
    <name type="scientific">Tetraodon nigroviridis</name>
    <name type="common">Spotted green pufferfish</name>
    <name type="synonym">Chelonodon nigroviridis</name>
    <dbReference type="NCBI Taxonomy" id="99883"/>
    <lineage>
        <taxon>Eukaryota</taxon>
        <taxon>Metazoa</taxon>
        <taxon>Chordata</taxon>
        <taxon>Craniata</taxon>
        <taxon>Vertebrata</taxon>
        <taxon>Euteleostomi</taxon>
        <taxon>Actinopterygii</taxon>
        <taxon>Neopterygii</taxon>
        <taxon>Teleostei</taxon>
        <taxon>Neoteleostei</taxon>
        <taxon>Acanthomorphata</taxon>
        <taxon>Eupercaria</taxon>
        <taxon>Tetraodontiformes</taxon>
        <taxon>Tetradontoidea</taxon>
        <taxon>Tetraodontidae</taxon>
        <taxon>Tetraodon</taxon>
    </lineage>
</organism>
<evidence type="ECO:0000256" key="5">
    <source>
        <dbReference type="ARBA" id="ARBA00030699"/>
    </source>
</evidence>
<dbReference type="Pfam" id="PF00478">
    <property type="entry name" value="IMPDH"/>
    <property type="match status" value="1"/>
</dbReference>